<dbReference type="EMBL" id="CAEZYW010000077">
    <property type="protein sequence ID" value="CAB4738620.1"/>
    <property type="molecule type" value="Genomic_DNA"/>
</dbReference>
<keyword evidence="1" id="KW-0238">DNA-binding</keyword>
<dbReference type="InterPro" id="IPR014710">
    <property type="entry name" value="RmlC-like_jellyroll"/>
</dbReference>
<dbReference type="GO" id="GO:0005829">
    <property type="term" value="C:cytosol"/>
    <property type="evidence" value="ECO:0007669"/>
    <property type="project" value="TreeGrafter"/>
</dbReference>
<protein>
    <submittedName>
        <fullName evidence="3">Unannotated protein</fullName>
    </submittedName>
</protein>
<name>A0A6J6SV18_9ZZZZ</name>
<dbReference type="AlphaFoldDB" id="A0A6J6SV18"/>
<gene>
    <name evidence="3" type="ORF">UFOPK2786_00645</name>
</gene>
<dbReference type="PANTHER" id="PTHR46797">
    <property type="entry name" value="HTH-TYPE TRANSCRIPTIONAL REGULATOR"/>
    <property type="match status" value="1"/>
</dbReference>
<dbReference type="SUPFAM" id="SSF51182">
    <property type="entry name" value="RmlC-like cupins"/>
    <property type="match status" value="1"/>
</dbReference>
<feature type="domain" description="HTH cro/C1-type" evidence="2">
    <location>
        <begin position="30"/>
        <end position="84"/>
    </location>
</feature>
<sequence>MPPAKNTKKGKTSVPTASGLVVQPELGQRLRELREESGLALHEVADQTGVSKSFLSLVEKGQSDLSVNRFMRICEFYGVKPSTFLRSAGSSDGQAAHYLSPSEGSEIITLRPSDAATSLLPALTIYKPGAITETFQHSGDEFVFVVEGRVRLVFGAEQDDEAILLRERESYYFSAERPHRFENPDKRRKAVKLSVQSEDRW</sequence>
<dbReference type="InterPro" id="IPR010982">
    <property type="entry name" value="Lambda_DNA-bd_dom_sf"/>
</dbReference>
<dbReference type="InterPro" id="IPR001387">
    <property type="entry name" value="Cro/C1-type_HTH"/>
</dbReference>
<dbReference type="Pfam" id="PF13560">
    <property type="entry name" value="HTH_31"/>
    <property type="match status" value="1"/>
</dbReference>
<dbReference type="InterPro" id="IPR011051">
    <property type="entry name" value="RmlC_Cupin_sf"/>
</dbReference>
<dbReference type="SMART" id="SM00530">
    <property type="entry name" value="HTH_XRE"/>
    <property type="match status" value="1"/>
</dbReference>
<dbReference type="PANTHER" id="PTHR46797:SF1">
    <property type="entry name" value="METHYLPHOSPHONATE SYNTHASE"/>
    <property type="match status" value="1"/>
</dbReference>
<dbReference type="InterPro" id="IPR050807">
    <property type="entry name" value="TransReg_Diox_bact_type"/>
</dbReference>
<dbReference type="PROSITE" id="PS50943">
    <property type="entry name" value="HTH_CROC1"/>
    <property type="match status" value="1"/>
</dbReference>
<reference evidence="3" key="1">
    <citation type="submission" date="2020-05" db="EMBL/GenBank/DDBJ databases">
        <authorList>
            <person name="Chiriac C."/>
            <person name="Salcher M."/>
            <person name="Ghai R."/>
            <person name="Kavagutti S V."/>
        </authorList>
    </citation>
    <scope>NUCLEOTIDE SEQUENCE</scope>
</reference>
<proteinExistence type="predicted"/>
<evidence type="ECO:0000259" key="2">
    <source>
        <dbReference type="PROSITE" id="PS50943"/>
    </source>
</evidence>
<accession>A0A6J6SV18</accession>
<dbReference type="GO" id="GO:0003700">
    <property type="term" value="F:DNA-binding transcription factor activity"/>
    <property type="evidence" value="ECO:0007669"/>
    <property type="project" value="TreeGrafter"/>
</dbReference>
<dbReference type="GO" id="GO:0003677">
    <property type="term" value="F:DNA binding"/>
    <property type="evidence" value="ECO:0007669"/>
    <property type="project" value="UniProtKB-KW"/>
</dbReference>
<dbReference type="InterPro" id="IPR013096">
    <property type="entry name" value="Cupin_2"/>
</dbReference>
<organism evidence="3">
    <name type="scientific">freshwater metagenome</name>
    <dbReference type="NCBI Taxonomy" id="449393"/>
    <lineage>
        <taxon>unclassified sequences</taxon>
        <taxon>metagenomes</taxon>
        <taxon>ecological metagenomes</taxon>
    </lineage>
</organism>
<evidence type="ECO:0000313" key="3">
    <source>
        <dbReference type="EMBL" id="CAB4738620.1"/>
    </source>
</evidence>
<dbReference type="Gene3D" id="2.60.120.10">
    <property type="entry name" value="Jelly Rolls"/>
    <property type="match status" value="1"/>
</dbReference>
<evidence type="ECO:0000256" key="1">
    <source>
        <dbReference type="ARBA" id="ARBA00023125"/>
    </source>
</evidence>
<dbReference type="SUPFAM" id="SSF47413">
    <property type="entry name" value="lambda repressor-like DNA-binding domains"/>
    <property type="match status" value="1"/>
</dbReference>
<dbReference type="CDD" id="cd02209">
    <property type="entry name" value="cupin_XRE_C"/>
    <property type="match status" value="1"/>
</dbReference>
<dbReference type="Pfam" id="PF07883">
    <property type="entry name" value="Cupin_2"/>
    <property type="match status" value="1"/>
</dbReference>
<dbReference type="Gene3D" id="1.10.260.40">
    <property type="entry name" value="lambda repressor-like DNA-binding domains"/>
    <property type="match status" value="1"/>
</dbReference>
<dbReference type="CDD" id="cd00093">
    <property type="entry name" value="HTH_XRE"/>
    <property type="match status" value="1"/>
</dbReference>